<name>A0A381Z901_9ZZZZ</name>
<accession>A0A381Z901</accession>
<gene>
    <name evidence="1" type="ORF">METZ01_LOCUS138186</name>
</gene>
<proteinExistence type="predicted"/>
<reference evidence="1" key="1">
    <citation type="submission" date="2018-05" db="EMBL/GenBank/DDBJ databases">
        <authorList>
            <person name="Lanie J.A."/>
            <person name="Ng W.-L."/>
            <person name="Kazmierczak K.M."/>
            <person name="Andrzejewski T.M."/>
            <person name="Davidsen T.M."/>
            <person name="Wayne K.J."/>
            <person name="Tettelin H."/>
            <person name="Glass J.I."/>
            <person name="Rusch D."/>
            <person name="Podicherti R."/>
            <person name="Tsui H.-C.T."/>
            <person name="Winkler M.E."/>
        </authorList>
    </citation>
    <scope>NUCLEOTIDE SEQUENCE</scope>
</reference>
<dbReference type="EMBL" id="UINC01020288">
    <property type="protein sequence ID" value="SVA85332.1"/>
    <property type="molecule type" value="Genomic_DNA"/>
</dbReference>
<feature type="non-terminal residue" evidence="1">
    <location>
        <position position="25"/>
    </location>
</feature>
<protein>
    <submittedName>
        <fullName evidence="1">Uncharacterized protein</fullName>
    </submittedName>
</protein>
<sequence>MGKYNYAFNNFDNTKHVHASLREKA</sequence>
<dbReference type="AlphaFoldDB" id="A0A381Z901"/>
<organism evidence="1">
    <name type="scientific">marine metagenome</name>
    <dbReference type="NCBI Taxonomy" id="408172"/>
    <lineage>
        <taxon>unclassified sequences</taxon>
        <taxon>metagenomes</taxon>
        <taxon>ecological metagenomes</taxon>
    </lineage>
</organism>
<evidence type="ECO:0000313" key="1">
    <source>
        <dbReference type="EMBL" id="SVA85332.1"/>
    </source>
</evidence>